<gene>
    <name evidence="3" type="ORF">N0392_07390</name>
    <name evidence="2" type="ORF">PN925_003976</name>
</gene>
<dbReference type="GO" id="GO:0043709">
    <property type="term" value="P:cell adhesion involved in single-species biofilm formation"/>
    <property type="evidence" value="ECO:0007669"/>
    <property type="project" value="TreeGrafter"/>
</dbReference>
<dbReference type="InterPro" id="IPR000259">
    <property type="entry name" value="Adhesion_dom_fimbrial"/>
</dbReference>
<dbReference type="AlphaFoldDB" id="A0A9Q4GR31"/>
<reference evidence="2" key="2">
    <citation type="submission" date="2024-02" db="EMBL/GenBank/DDBJ databases">
        <authorList>
            <consortium name="Clinical and Environmental Microbiology Branch: Whole genome sequencing antimicrobial resistance pathogens in the healthcare setting"/>
        </authorList>
    </citation>
    <scope>NUCLEOTIDE SEQUENCE</scope>
    <source>
        <strain evidence="2">2023KU-00017</strain>
    </source>
</reference>
<accession>A0A9Q4GR31</accession>
<dbReference type="SUPFAM" id="SSF49401">
    <property type="entry name" value="Bacterial adhesins"/>
    <property type="match status" value="1"/>
</dbReference>
<evidence type="ECO:0000313" key="4">
    <source>
        <dbReference type="Proteomes" id="UP001076655"/>
    </source>
</evidence>
<proteinExistence type="predicted"/>
<dbReference type="Proteomes" id="UP001076655">
    <property type="component" value="Unassembled WGS sequence"/>
</dbReference>
<dbReference type="Gene3D" id="2.60.40.1090">
    <property type="entry name" value="Fimbrial-type adhesion domain"/>
    <property type="match status" value="1"/>
</dbReference>
<dbReference type="EMBL" id="ABKJEP030000105">
    <property type="protein sequence ID" value="EMO9458551.1"/>
    <property type="molecule type" value="Genomic_DNA"/>
</dbReference>
<dbReference type="InterPro" id="IPR036937">
    <property type="entry name" value="Adhesion_dom_fimbrial_sf"/>
</dbReference>
<comment type="caution">
    <text evidence="3">The sequence shown here is derived from an EMBL/GenBank/DDBJ whole genome shotgun (WGS) entry which is preliminary data.</text>
</comment>
<dbReference type="InterPro" id="IPR008966">
    <property type="entry name" value="Adhesion_dom_sf"/>
</dbReference>
<sequence>MKRISRKFITSKKIPIFLLGLLITFFVQIPASGAENLLLNKDGNWSTEGANGKVYVYGSLTESACSLSMSSAYQAVSLGNIETADFRSPGDKGIPVPINFILTDCTDTSSRILNNRSGNQTWDSVQPGVKIKFLASTDEFSPILAKVEGAKGIGLQLSDTQGEYLHFGEYNNPQLIISNQEEILTYYVTPVRTTNELQPGVFFSTIAFSLSYD</sequence>
<dbReference type="PANTHER" id="PTHR33420:SF26">
    <property type="entry name" value="FIMBRIAL SUBUNIT"/>
    <property type="match status" value="1"/>
</dbReference>
<evidence type="ECO:0000259" key="1">
    <source>
        <dbReference type="Pfam" id="PF00419"/>
    </source>
</evidence>
<dbReference type="InterPro" id="IPR050263">
    <property type="entry name" value="Bact_Fimbrial_Adh_Pro"/>
</dbReference>
<dbReference type="RefSeq" id="WP_267785384.1">
    <property type="nucleotide sequence ID" value="NZ_CP148043.1"/>
</dbReference>
<feature type="domain" description="Fimbrial-type adhesion" evidence="1">
    <location>
        <begin position="56"/>
        <end position="213"/>
    </location>
</feature>
<dbReference type="EMBL" id="JAPNMI010000003">
    <property type="protein sequence ID" value="MCY0789506.1"/>
    <property type="molecule type" value="Genomic_DNA"/>
</dbReference>
<reference evidence="3" key="1">
    <citation type="submission" date="2022-08" db="EMBL/GenBank/DDBJ databases">
        <authorList>
            <person name="Dale J.L."/>
        </authorList>
    </citation>
    <scope>NUCLEOTIDE SEQUENCE</scope>
    <source>
        <strain evidence="3">2022EL-00758</strain>
    </source>
</reference>
<evidence type="ECO:0000313" key="3">
    <source>
        <dbReference type="EMBL" id="MCY0789506.1"/>
    </source>
</evidence>
<organism evidence="3 4">
    <name type="scientific">Morganella morganii</name>
    <name type="common">Proteus morganii</name>
    <dbReference type="NCBI Taxonomy" id="582"/>
    <lineage>
        <taxon>Bacteria</taxon>
        <taxon>Pseudomonadati</taxon>
        <taxon>Pseudomonadota</taxon>
        <taxon>Gammaproteobacteria</taxon>
        <taxon>Enterobacterales</taxon>
        <taxon>Morganellaceae</taxon>
        <taxon>Morganella</taxon>
    </lineage>
</organism>
<dbReference type="PANTHER" id="PTHR33420">
    <property type="entry name" value="FIMBRIAL SUBUNIT ELFA-RELATED"/>
    <property type="match status" value="1"/>
</dbReference>
<dbReference type="Pfam" id="PF00419">
    <property type="entry name" value="Fimbrial"/>
    <property type="match status" value="1"/>
</dbReference>
<evidence type="ECO:0000313" key="2">
    <source>
        <dbReference type="EMBL" id="EMO9458551.1"/>
    </source>
</evidence>
<name>A0A9Q4GR31_MORMO</name>
<protein>
    <submittedName>
        <fullName evidence="2 3">Fimbrial protein</fullName>
    </submittedName>
</protein>
<dbReference type="GO" id="GO:0009289">
    <property type="term" value="C:pilus"/>
    <property type="evidence" value="ECO:0007669"/>
    <property type="project" value="InterPro"/>
</dbReference>